<dbReference type="OrthoDB" id="8704087at2"/>
<sequence>MRGNFVYLSLEPVTNMVYSLGISPADFLNGVPEVPNQLLLLNAEAGNDVEINPHTRFQTVAGQAQVRRYLLGKHPTPVKWLDYVHADDLDFLLPSEIAELLYLGHMETHIRTPFYAKLQNEYAFLSLRDGFYKIYYQHLSNFGHVLDVSIKRHLRAMHNNRWVFARPLAITDVPHEIILQLTEGLMDGAVIAFDQLVERHRVYLIPVRAVQHPEHQAAWHTQEEVYADSKEVASLRYDLTTREWSLTIHDNQEFSEVADLI</sequence>
<proteinExistence type="predicted"/>
<organism evidence="2 3">
    <name type="scientific">Levilactobacillus spicheri</name>
    <dbReference type="NCBI Taxonomy" id="216463"/>
    <lineage>
        <taxon>Bacteria</taxon>
        <taxon>Bacillati</taxon>
        <taxon>Bacillota</taxon>
        <taxon>Bacilli</taxon>
        <taxon>Lactobacillales</taxon>
        <taxon>Lactobacillaceae</taxon>
        <taxon>Levilactobacillus</taxon>
    </lineage>
</organism>
<evidence type="ECO:0000313" key="3">
    <source>
        <dbReference type="Proteomes" id="UP000033491"/>
    </source>
</evidence>
<dbReference type="AlphaFoldDB" id="A0A0F3RSS7"/>
<dbReference type="Proteomes" id="UP000033491">
    <property type="component" value="Unassembled WGS sequence"/>
</dbReference>
<reference evidence="2 3" key="1">
    <citation type="submission" date="2015-03" db="EMBL/GenBank/DDBJ databases">
        <authorList>
            <person name="Zheng J."/>
            <person name="Ganezle M."/>
        </authorList>
    </citation>
    <scope>NUCLEOTIDE SEQUENCE [LARGE SCALE GENOMIC DNA]</scope>
    <source>
        <strain evidence="2 3">LP38</strain>
    </source>
</reference>
<accession>A0A0F3RSS7</accession>
<evidence type="ECO:0000313" key="1">
    <source>
        <dbReference type="EMBL" id="GEO67359.1"/>
    </source>
</evidence>
<dbReference type="EMBL" id="BJZI01000026">
    <property type="protein sequence ID" value="GEO67359.1"/>
    <property type="molecule type" value="Genomic_DNA"/>
</dbReference>
<evidence type="ECO:0000313" key="4">
    <source>
        <dbReference type="Proteomes" id="UP000321691"/>
    </source>
</evidence>
<keyword evidence="4" id="KW-1185">Reference proteome</keyword>
<dbReference type="Proteomes" id="UP000321691">
    <property type="component" value="Unassembled WGS sequence"/>
</dbReference>
<dbReference type="STRING" id="216463.VC81_05460"/>
<protein>
    <submittedName>
        <fullName evidence="2">Uncharacterized protein</fullName>
    </submittedName>
</protein>
<dbReference type="RefSeq" id="WP_045807150.1">
    <property type="nucleotide sequence ID" value="NZ_BJZI01000026.1"/>
</dbReference>
<reference evidence="1 4" key="2">
    <citation type="submission" date="2019-07" db="EMBL/GenBank/DDBJ databases">
        <title>Whole genome shotgun sequence of Lactobacillus spicheri NBRC 107155.</title>
        <authorList>
            <person name="Hosoyama A."/>
            <person name="Uohara A."/>
            <person name="Ohji S."/>
            <person name="Ichikawa N."/>
        </authorList>
    </citation>
    <scope>NUCLEOTIDE SEQUENCE [LARGE SCALE GENOMIC DNA]</scope>
    <source>
        <strain evidence="1 4">NBRC 107155</strain>
    </source>
</reference>
<dbReference type="PATRIC" id="fig|216463.3.peg.205"/>
<evidence type="ECO:0000313" key="2">
    <source>
        <dbReference type="EMBL" id="KJW12940.1"/>
    </source>
</evidence>
<gene>
    <name evidence="1" type="ORF">LSP04_17780</name>
    <name evidence="2" type="ORF">VC81_05460</name>
</gene>
<dbReference type="EMBL" id="JZCR01000012">
    <property type="protein sequence ID" value="KJW12940.1"/>
    <property type="molecule type" value="Genomic_DNA"/>
</dbReference>
<comment type="caution">
    <text evidence="2">The sequence shown here is derived from an EMBL/GenBank/DDBJ whole genome shotgun (WGS) entry which is preliminary data.</text>
</comment>
<name>A0A0F3RSS7_9LACO</name>